<evidence type="ECO:0000313" key="3">
    <source>
        <dbReference type="Proteomes" id="UP001295444"/>
    </source>
</evidence>
<feature type="region of interest" description="Disordered" evidence="1">
    <location>
        <begin position="18"/>
        <end position="40"/>
    </location>
</feature>
<protein>
    <submittedName>
        <fullName evidence="2">Uncharacterized protein</fullName>
    </submittedName>
</protein>
<organism evidence="2 3">
    <name type="scientific">Pelobates cultripes</name>
    <name type="common">Western spadefoot toad</name>
    <dbReference type="NCBI Taxonomy" id="61616"/>
    <lineage>
        <taxon>Eukaryota</taxon>
        <taxon>Metazoa</taxon>
        <taxon>Chordata</taxon>
        <taxon>Craniata</taxon>
        <taxon>Vertebrata</taxon>
        <taxon>Euteleostomi</taxon>
        <taxon>Amphibia</taxon>
        <taxon>Batrachia</taxon>
        <taxon>Anura</taxon>
        <taxon>Pelobatoidea</taxon>
        <taxon>Pelobatidae</taxon>
        <taxon>Pelobates</taxon>
    </lineage>
</organism>
<proteinExistence type="predicted"/>
<evidence type="ECO:0000313" key="2">
    <source>
        <dbReference type="EMBL" id="CAH2273325.1"/>
    </source>
</evidence>
<dbReference type="AlphaFoldDB" id="A0AAD1RK07"/>
<reference evidence="2" key="1">
    <citation type="submission" date="2022-03" db="EMBL/GenBank/DDBJ databases">
        <authorList>
            <person name="Alioto T."/>
            <person name="Alioto T."/>
            <person name="Gomez Garrido J."/>
        </authorList>
    </citation>
    <scope>NUCLEOTIDE SEQUENCE</scope>
</reference>
<name>A0AAD1RK07_PELCU</name>
<gene>
    <name evidence="2" type="ORF">PECUL_23A005381</name>
</gene>
<keyword evidence="3" id="KW-1185">Reference proteome</keyword>
<evidence type="ECO:0000256" key="1">
    <source>
        <dbReference type="SAM" id="MobiDB-lite"/>
    </source>
</evidence>
<dbReference type="EMBL" id="OW240914">
    <property type="protein sequence ID" value="CAH2273325.1"/>
    <property type="molecule type" value="Genomic_DNA"/>
</dbReference>
<sequence>MSDGLSSSYKILADREDYYAKVPTRPEPPKPSPAAKPPVTEDTLQSLLNELRRNIATDIGQLRKEINGVSALLQLTELNSADHENCIQVLERPITALQHRERSRYRIEQILHSHTAWLVIQVSLRPILSCVVPDLGEEKKDERFGFWWPGEERLEIECWLIPRIPGGYLDAILLTRNDRIPEEERRITQSDYEVL</sequence>
<dbReference type="Proteomes" id="UP001295444">
    <property type="component" value="Chromosome 03"/>
</dbReference>
<accession>A0AAD1RK07</accession>
<feature type="compositionally biased region" description="Pro residues" evidence="1">
    <location>
        <begin position="25"/>
        <end position="36"/>
    </location>
</feature>